<organism evidence="2 3">
    <name type="scientific">Nitrososphaera gargensis (strain Ga9.2)</name>
    <dbReference type="NCBI Taxonomy" id="1237085"/>
    <lineage>
        <taxon>Archaea</taxon>
        <taxon>Nitrososphaerota</taxon>
        <taxon>Nitrososphaeria</taxon>
        <taxon>Nitrososphaerales</taxon>
        <taxon>Nitrososphaeraceae</taxon>
        <taxon>Nitrososphaera</taxon>
    </lineage>
</organism>
<proteinExistence type="predicted"/>
<dbReference type="KEGG" id="nga:Ngar_c24610"/>
<sequence length="594" mass="64075">MTKINCKGCRGLSTVIGAVFMILITLGALNVVLWTMQQQDRVTQSIIEKSSSELNRLNEEIDITDVRVTSNKKLNMTVANTGGAAATIKSIYIVNETSKEQFRYDLNKVVDGRKSVNIGNELPLSIKNNTKYSIRVVTESGNTATTNLTPISSVALPMALYVIPPTFTPGENVTVLYTVTNNLTDSQLTGPVKLNLTYTVDCSPLGSASCNVIKHVQPPSNITTIAKGSTALFKWIFEVQIPDEKYINFNASLANAKQGNWVRERAYSKLIEESQISASTTQVIYTSLVQKPEIFLILPSPFGENTEKGLWGVVVSNPTKVPMTVSRIVINAYTSKPAQGGVNSFIIKSGNNCETAIYPGTGDSPQWTCPHENMIQWKNTASPEIVDPLSSKSFLARVQSDDPTEEPAFMVSVTVFTNMGQFTKTGYSSGAAASTNAIANVFMSKTGSASNAYQDGNILTHINGIASGSTIRVNMTVVDFDKAGDKYIKSGTKLIINVPTDFTDVVVITPLSGFSSAIVTPYDDGSTQIVAELSEHVGNDNNAVEAKVLSFTAKVPIVTSKKVYIMYALLDGQSNPNDFSVGALAEMPLQVTPS</sequence>
<keyword evidence="1" id="KW-0812">Transmembrane</keyword>
<dbReference type="EMBL" id="CP002408">
    <property type="protein sequence ID" value="AFU59385.1"/>
    <property type="molecule type" value="Genomic_DNA"/>
</dbReference>
<evidence type="ECO:0000313" key="3">
    <source>
        <dbReference type="Proteomes" id="UP000008037"/>
    </source>
</evidence>
<keyword evidence="3" id="KW-1185">Reference proteome</keyword>
<dbReference type="GeneID" id="13794478"/>
<reference evidence="2 3" key="1">
    <citation type="journal article" date="2012" name="Environ. Microbiol.">
        <title>The genome of the ammonia-oxidizing Candidatus Nitrososphaera gargensis: insights into metabolic versatility and environmental adaptations.</title>
        <authorList>
            <person name="Spang A."/>
            <person name="Poehlein A."/>
            <person name="Offre P."/>
            <person name="Zumbragel S."/>
            <person name="Haider S."/>
            <person name="Rychlik N."/>
            <person name="Nowka B."/>
            <person name="Schmeisser C."/>
            <person name="Lebedeva E.V."/>
            <person name="Rattei T."/>
            <person name="Bohm C."/>
            <person name="Schmid M."/>
            <person name="Galushko A."/>
            <person name="Hatzenpichler R."/>
            <person name="Weinmaier T."/>
            <person name="Daniel R."/>
            <person name="Schleper C."/>
            <person name="Spieck E."/>
            <person name="Streit W."/>
            <person name="Wagner M."/>
        </authorList>
    </citation>
    <scope>NUCLEOTIDE SEQUENCE [LARGE SCALE GENOMIC DNA]</scope>
    <source>
        <strain evidence="3">Ga9.2</strain>
    </source>
</reference>
<dbReference type="InParanoid" id="K0IHH8"/>
<name>K0IHH8_NITGG</name>
<evidence type="ECO:0000256" key="1">
    <source>
        <dbReference type="SAM" id="Phobius"/>
    </source>
</evidence>
<keyword evidence="1" id="KW-1133">Transmembrane helix</keyword>
<evidence type="ECO:0000313" key="2">
    <source>
        <dbReference type="EMBL" id="AFU59385.1"/>
    </source>
</evidence>
<dbReference type="RefSeq" id="WP_015019920.1">
    <property type="nucleotide sequence ID" value="NC_018719.1"/>
</dbReference>
<dbReference type="HOGENOM" id="CLU_481133_0_0_2"/>
<evidence type="ECO:0008006" key="4">
    <source>
        <dbReference type="Google" id="ProtNLM"/>
    </source>
</evidence>
<gene>
    <name evidence="2" type="ordered locus">Ngar_c24610</name>
</gene>
<dbReference type="BioCyc" id="CNIT1237085:G1324-2459-MONOMER"/>
<dbReference type="AlphaFoldDB" id="K0IHH8"/>
<dbReference type="STRING" id="1237085.Ngar_c24610"/>
<dbReference type="Proteomes" id="UP000008037">
    <property type="component" value="Chromosome"/>
</dbReference>
<accession>K0IHH8</accession>
<keyword evidence="1" id="KW-0472">Membrane</keyword>
<dbReference type="OrthoDB" id="10604at2157"/>
<protein>
    <recommendedName>
        <fullName evidence="4">CARDB domain-containing protein</fullName>
    </recommendedName>
</protein>
<feature type="transmembrane region" description="Helical" evidence="1">
    <location>
        <begin position="12"/>
        <end position="36"/>
    </location>
</feature>